<accession>A0AAP0I0L3</accession>
<dbReference type="AlphaFoldDB" id="A0AAP0I0L3"/>
<dbReference type="SUPFAM" id="SSF55785">
    <property type="entry name" value="PYP-like sensor domain (PAS domain)"/>
    <property type="match status" value="1"/>
</dbReference>
<feature type="domain" description="PAS fold" evidence="6">
    <location>
        <begin position="152"/>
        <end position="233"/>
    </location>
</feature>
<evidence type="ECO:0000256" key="4">
    <source>
        <dbReference type="ARBA" id="ARBA00023170"/>
    </source>
</evidence>
<dbReference type="Gene3D" id="3.30.450.20">
    <property type="entry name" value="PAS domain"/>
    <property type="match status" value="1"/>
</dbReference>
<dbReference type="NCBIfam" id="TIGR00229">
    <property type="entry name" value="sensory_box"/>
    <property type="match status" value="1"/>
</dbReference>
<keyword evidence="2" id="KW-0716">Sensory transduction</keyword>
<dbReference type="InterPro" id="IPR035965">
    <property type="entry name" value="PAS-like_dom_sf"/>
</dbReference>
<gene>
    <name evidence="7" type="ORF">Sjap_020649</name>
</gene>
<dbReference type="InterPro" id="IPR000014">
    <property type="entry name" value="PAS"/>
</dbReference>
<dbReference type="Proteomes" id="UP001417504">
    <property type="component" value="Unassembled WGS sequence"/>
</dbReference>
<dbReference type="InterPro" id="IPR013767">
    <property type="entry name" value="PAS_fold"/>
</dbReference>
<evidence type="ECO:0000256" key="1">
    <source>
        <dbReference type="ARBA" id="ARBA00022543"/>
    </source>
</evidence>
<evidence type="ECO:0000259" key="6">
    <source>
        <dbReference type="Pfam" id="PF00989"/>
    </source>
</evidence>
<keyword evidence="4" id="KW-0675">Receptor</keyword>
<sequence length="262" mass="29166">MSESESERERESESVAKREEAYRVLACRFRELEASHERLAEQLRAVAEERRRKAPPPQEPPRRWRVQSDSSAAAEAAAAAAGEYSDPSLGRIPGFYSSGSPYKKLLKSIGNAVVVCRVSDWRIIYWARGGFFWVGAWGGSPSRPKPKHAPGNHSAEILHGWKEYEVLGKDYVDLFVEEHNHFLVEEIMKRLSTGQSWSGQFPLKKRSGEIFKGLVTESPLYEDGDLVGIVIVSSDAASFNIMNSNTKRTSGTGPCSSSRTTS</sequence>
<name>A0AAP0I0L3_9MAGN</name>
<protein>
    <recommendedName>
        <fullName evidence="6">PAS fold domain-containing protein</fullName>
    </recommendedName>
</protein>
<comment type="caution">
    <text evidence="7">The sequence shown here is derived from an EMBL/GenBank/DDBJ whole genome shotgun (WGS) entry which is preliminary data.</text>
</comment>
<keyword evidence="1" id="KW-0600">Photoreceptor protein</keyword>
<feature type="region of interest" description="Disordered" evidence="5">
    <location>
        <begin position="243"/>
        <end position="262"/>
    </location>
</feature>
<organism evidence="7 8">
    <name type="scientific">Stephania japonica</name>
    <dbReference type="NCBI Taxonomy" id="461633"/>
    <lineage>
        <taxon>Eukaryota</taxon>
        <taxon>Viridiplantae</taxon>
        <taxon>Streptophyta</taxon>
        <taxon>Embryophyta</taxon>
        <taxon>Tracheophyta</taxon>
        <taxon>Spermatophyta</taxon>
        <taxon>Magnoliopsida</taxon>
        <taxon>Ranunculales</taxon>
        <taxon>Menispermaceae</taxon>
        <taxon>Menispermoideae</taxon>
        <taxon>Cissampelideae</taxon>
        <taxon>Stephania</taxon>
    </lineage>
</organism>
<dbReference type="GO" id="GO:0009881">
    <property type="term" value="F:photoreceptor activity"/>
    <property type="evidence" value="ECO:0007669"/>
    <property type="project" value="UniProtKB-KW"/>
</dbReference>
<reference evidence="7 8" key="1">
    <citation type="submission" date="2024-01" db="EMBL/GenBank/DDBJ databases">
        <title>Genome assemblies of Stephania.</title>
        <authorList>
            <person name="Yang L."/>
        </authorList>
    </citation>
    <scope>NUCLEOTIDE SEQUENCE [LARGE SCALE GENOMIC DNA]</scope>
    <source>
        <strain evidence="7">QJT</strain>
        <tissue evidence="7">Leaf</tissue>
    </source>
</reference>
<dbReference type="EMBL" id="JBBNAE010000008">
    <property type="protein sequence ID" value="KAK9103395.1"/>
    <property type="molecule type" value="Genomic_DNA"/>
</dbReference>
<keyword evidence="3" id="KW-0157">Chromophore</keyword>
<evidence type="ECO:0000256" key="3">
    <source>
        <dbReference type="ARBA" id="ARBA00022991"/>
    </source>
</evidence>
<proteinExistence type="predicted"/>
<evidence type="ECO:0000313" key="7">
    <source>
        <dbReference type="EMBL" id="KAK9103395.1"/>
    </source>
</evidence>
<dbReference type="Pfam" id="PF00989">
    <property type="entry name" value="PAS"/>
    <property type="match status" value="1"/>
</dbReference>
<dbReference type="GO" id="GO:0006355">
    <property type="term" value="P:regulation of DNA-templated transcription"/>
    <property type="evidence" value="ECO:0007669"/>
    <property type="project" value="InterPro"/>
</dbReference>
<dbReference type="CDD" id="cd00130">
    <property type="entry name" value="PAS"/>
    <property type="match status" value="1"/>
</dbReference>
<keyword evidence="8" id="KW-1185">Reference proteome</keyword>
<feature type="region of interest" description="Disordered" evidence="5">
    <location>
        <begin position="46"/>
        <end position="71"/>
    </location>
</feature>
<evidence type="ECO:0000313" key="8">
    <source>
        <dbReference type="Proteomes" id="UP001417504"/>
    </source>
</evidence>
<evidence type="ECO:0000256" key="5">
    <source>
        <dbReference type="SAM" id="MobiDB-lite"/>
    </source>
</evidence>
<evidence type="ECO:0000256" key="2">
    <source>
        <dbReference type="ARBA" id="ARBA00022606"/>
    </source>
</evidence>